<keyword evidence="3 6" id="KW-0547">Nucleotide-binding</keyword>
<feature type="region of interest" description="Disordered" evidence="7">
    <location>
        <begin position="593"/>
        <end position="628"/>
    </location>
</feature>
<dbReference type="PROSITE" id="PS00108">
    <property type="entry name" value="PROTEIN_KINASE_ST"/>
    <property type="match status" value="1"/>
</dbReference>
<dbReference type="Gene3D" id="1.10.510.10">
    <property type="entry name" value="Transferase(Phosphotransferase) domain 1"/>
    <property type="match status" value="1"/>
</dbReference>
<dbReference type="InterPro" id="IPR008271">
    <property type="entry name" value="Ser/Thr_kinase_AS"/>
</dbReference>
<evidence type="ECO:0000259" key="8">
    <source>
        <dbReference type="PROSITE" id="PS50011"/>
    </source>
</evidence>
<dbReference type="Pfam" id="PF00069">
    <property type="entry name" value="Pkinase"/>
    <property type="match status" value="1"/>
</dbReference>
<feature type="domain" description="Protein kinase" evidence="8">
    <location>
        <begin position="26"/>
        <end position="347"/>
    </location>
</feature>
<evidence type="ECO:0000313" key="10">
    <source>
        <dbReference type="Proteomes" id="UP000265200"/>
    </source>
</evidence>
<organism evidence="9 10">
    <name type="scientific">Oryzias latipes</name>
    <name type="common">Japanese rice fish</name>
    <name type="synonym">Japanese killifish</name>
    <dbReference type="NCBI Taxonomy" id="8090"/>
    <lineage>
        <taxon>Eukaryota</taxon>
        <taxon>Metazoa</taxon>
        <taxon>Chordata</taxon>
        <taxon>Craniata</taxon>
        <taxon>Vertebrata</taxon>
        <taxon>Euteleostomi</taxon>
        <taxon>Actinopterygii</taxon>
        <taxon>Neopterygii</taxon>
        <taxon>Teleostei</taxon>
        <taxon>Neoteleostei</taxon>
        <taxon>Acanthomorphata</taxon>
        <taxon>Ovalentaria</taxon>
        <taxon>Atherinomorphae</taxon>
        <taxon>Beloniformes</taxon>
        <taxon>Adrianichthyidae</taxon>
        <taxon>Oryziinae</taxon>
        <taxon>Oryzias</taxon>
    </lineage>
</organism>
<dbReference type="PANTHER" id="PTHR24058">
    <property type="entry name" value="DUAL SPECIFICITY PROTEIN KINASE"/>
    <property type="match status" value="1"/>
</dbReference>
<dbReference type="Ensembl" id="ENSORLT00015018422.1">
    <property type="protein sequence ID" value="ENSORLP00015029298.1"/>
    <property type="gene ID" value="ENSORLG00015012354.1"/>
</dbReference>
<proteinExistence type="predicted"/>
<dbReference type="AlphaFoldDB" id="A0A3P9JAX4"/>
<keyword evidence="5 6" id="KW-0067">ATP-binding</keyword>
<evidence type="ECO:0000313" key="9">
    <source>
        <dbReference type="Ensembl" id="ENSORLP00015029298.1"/>
    </source>
</evidence>
<sequence>MSRIERDIQGFDDLLPVVLKSGKRTYLRENKLGEGSFGKVLHYKIQNTSEDVAVKFIFREEGLEELKMLKKINAFDPDKNCFLKMLDHFEYESLICVVSEKLDQTFSDIILKRNQRPFDVCELRPVAQQLLVALRALKTIGLVHCDIKLNNVMFVNHQSYPYKVKLIDFGLVREKPSLRRIIDIQIVGYKAPEVVFGCPLDEAVDMWSVGCVLASMYKAKHFYPRTCLYDYIASIIHMQGQPPDNILRQGKRVYEFFKHANIKTGSVYSFRKPSEYMGIPINTFRSKVTDGFFEQSFTLDDLLNQRATDITEDQSDVEEFKSLIKQMLCVDQKTRITPEEALNHNFITMKHLSERTKDPYVTSAREIMSVCEPVTTMQPDAPKSFFKKKNKRDPEHSVQNSTTGKSTCGHTGEKRRDVLKDFFARKLKFSAAKRREPTCEPTENKDSKDVTRSTTSTRVPGNREITNRLKNVTFEEIPSKTAKRRSKIQKESHKKESKRRKKTRGTPSVVTPDCPVDGKTHKGSPCMEVKTNNVASDGILDRFPTSTRVNSGSRIKTSNRVGKRPPTLFHVKPNCPNSQKGEKNAPKMEELTINKGLSRKGDRPTSSREVSKGVQGKSTSKNEENPHLVEVKTKQTILKRIRGLFSRWF</sequence>
<feature type="compositionally biased region" description="Polar residues" evidence="7">
    <location>
        <begin position="397"/>
        <end position="409"/>
    </location>
</feature>
<evidence type="ECO:0000256" key="3">
    <source>
        <dbReference type="ARBA" id="ARBA00022741"/>
    </source>
</evidence>
<dbReference type="PROSITE" id="PS50011">
    <property type="entry name" value="PROTEIN_KINASE_DOM"/>
    <property type="match status" value="1"/>
</dbReference>
<reference key="1">
    <citation type="journal article" date="2007" name="Nature">
        <title>The medaka draft genome and insights into vertebrate genome evolution.</title>
        <authorList>
            <person name="Kasahara M."/>
            <person name="Naruse K."/>
            <person name="Sasaki S."/>
            <person name="Nakatani Y."/>
            <person name="Qu W."/>
            <person name="Ahsan B."/>
            <person name="Yamada T."/>
            <person name="Nagayasu Y."/>
            <person name="Doi K."/>
            <person name="Kasai Y."/>
            <person name="Jindo T."/>
            <person name="Kobayashi D."/>
            <person name="Shimada A."/>
            <person name="Toyoda A."/>
            <person name="Kuroki Y."/>
            <person name="Fujiyama A."/>
            <person name="Sasaki T."/>
            <person name="Shimizu A."/>
            <person name="Asakawa S."/>
            <person name="Shimizu N."/>
            <person name="Hashimoto S."/>
            <person name="Yang J."/>
            <person name="Lee Y."/>
            <person name="Matsushima K."/>
            <person name="Sugano S."/>
            <person name="Sakaizumi M."/>
            <person name="Narita T."/>
            <person name="Ohishi K."/>
            <person name="Haga S."/>
            <person name="Ohta F."/>
            <person name="Nomoto H."/>
            <person name="Nogata K."/>
            <person name="Morishita T."/>
            <person name="Endo T."/>
            <person name="Shin-I T."/>
            <person name="Takeda H."/>
            <person name="Morishita S."/>
            <person name="Kohara Y."/>
        </authorList>
    </citation>
    <scope>NUCLEOTIDE SEQUENCE [LARGE SCALE GENOMIC DNA]</scope>
    <source>
        <strain>Hd-rR</strain>
    </source>
</reference>
<feature type="binding site" evidence="6">
    <location>
        <position position="55"/>
    </location>
    <ligand>
        <name>ATP</name>
        <dbReference type="ChEBI" id="CHEBI:30616"/>
    </ligand>
</feature>
<dbReference type="PANTHER" id="PTHR24058:SF53">
    <property type="entry name" value="HOMEODOMAIN-INTERACTING PROTEIN KINASE 2"/>
    <property type="match status" value="1"/>
</dbReference>
<keyword evidence="2" id="KW-0808">Transferase</keyword>
<dbReference type="GO" id="GO:0004674">
    <property type="term" value="F:protein serine/threonine kinase activity"/>
    <property type="evidence" value="ECO:0007669"/>
    <property type="project" value="UniProtKB-KW"/>
</dbReference>
<accession>A0A3P9JAX4</accession>
<reference evidence="9" key="3">
    <citation type="submission" date="2025-08" db="UniProtKB">
        <authorList>
            <consortium name="Ensembl"/>
        </authorList>
    </citation>
    <scope>IDENTIFICATION</scope>
    <source>
        <strain evidence="9">HSOK</strain>
    </source>
</reference>
<dbReference type="Gene3D" id="3.30.200.20">
    <property type="entry name" value="Phosphorylase Kinase, domain 1"/>
    <property type="match status" value="1"/>
</dbReference>
<dbReference type="InterPro" id="IPR000719">
    <property type="entry name" value="Prot_kinase_dom"/>
</dbReference>
<keyword evidence="4" id="KW-0418">Kinase</keyword>
<feature type="region of interest" description="Disordered" evidence="7">
    <location>
        <begin position="378"/>
        <end position="413"/>
    </location>
</feature>
<dbReference type="InterPro" id="IPR050494">
    <property type="entry name" value="Ser_Thr_dual-spec_kinase"/>
</dbReference>
<evidence type="ECO:0000256" key="4">
    <source>
        <dbReference type="ARBA" id="ARBA00022777"/>
    </source>
</evidence>
<reference evidence="9" key="4">
    <citation type="submission" date="2025-09" db="UniProtKB">
        <authorList>
            <consortium name="Ensembl"/>
        </authorList>
    </citation>
    <scope>IDENTIFICATION</scope>
    <source>
        <strain evidence="9">HSOK</strain>
    </source>
</reference>
<evidence type="ECO:0000256" key="2">
    <source>
        <dbReference type="ARBA" id="ARBA00022679"/>
    </source>
</evidence>
<dbReference type="InterPro" id="IPR017441">
    <property type="entry name" value="Protein_kinase_ATP_BS"/>
</dbReference>
<evidence type="ECO:0000256" key="5">
    <source>
        <dbReference type="ARBA" id="ARBA00022840"/>
    </source>
</evidence>
<feature type="compositionally biased region" description="Basic and acidic residues" evidence="7">
    <location>
        <begin position="433"/>
        <end position="451"/>
    </location>
</feature>
<protein>
    <recommendedName>
        <fullName evidence="8">Protein kinase domain-containing protein</fullName>
    </recommendedName>
</protein>
<evidence type="ECO:0000256" key="6">
    <source>
        <dbReference type="PROSITE-ProRule" id="PRU10141"/>
    </source>
</evidence>
<feature type="region of interest" description="Disordered" evidence="7">
    <location>
        <begin position="433"/>
        <end position="565"/>
    </location>
</feature>
<feature type="compositionally biased region" description="Basic residues" evidence="7">
    <location>
        <begin position="495"/>
        <end position="504"/>
    </location>
</feature>
<feature type="compositionally biased region" description="Basic and acidic residues" evidence="7">
    <location>
        <begin position="599"/>
        <end position="611"/>
    </location>
</feature>
<dbReference type="GO" id="GO:0005524">
    <property type="term" value="F:ATP binding"/>
    <property type="evidence" value="ECO:0007669"/>
    <property type="project" value="UniProtKB-UniRule"/>
</dbReference>
<dbReference type="SMART" id="SM00220">
    <property type="entry name" value="S_TKc"/>
    <property type="match status" value="1"/>
</dbReference>
<dbReference type="InterPro" id="IPR011009">
    <property type="entry name" value="Kinase-like_dom_sf"/>
</dbReference>
<name>A0A3P9JAX4_ORYLA</name>
<feature type="compositionally biased region" description="Polar residues" evidence="7">
    <location>
        <begin position="544"/>
        <end position="560"/>
    </location>
</feature>
<evidence type="ECO:0000256" key="7">
    <source>
        <dbReference type="SAM" id="MobiDB-lite"/>
    </source>
</evidence>
<evidence type="ECO:0000256" key="1">
    <source>
        <dbReference type="ARBA" id="ARBA00022527"/>
    </source>
</evidence>
<keyword evidence="1" id="KW-0723">Serine/threonine-protein kinase</keyword>
<dbReference type="SUPFAM" id="SSF56112">
    <property type="entry name" value="Protein kinase-like (PK-like)"/>
    <property type="match status" value="1"/>
</dbReference>
<reference evidence="9 10" key="2">
    <citation type="submission" date="2017-04" db="EMBL/GenBank/DDBJ databases">
        <title>CpG methylation of centromeres and impact of large insertions on vertebrate speciation.</title>
        <authorList>
            <person name="Ichikawa K."/>
            <person name="Yoshimura J."/>
            <person name="Morishita S."/>
        </authorList>
    </citation>
    <scope>NUCLEOTIDE SEQUENCE</scope>
    <source>
        <strain evidence="9 10">HSOK</strain>
    </source>
</reference>
<dbReference type="Proteomes" id="UP000265200">
    <property type="component" value="Chromosome 8"/>
</dbReference>
<dbReference type="PROSITE" id="PS00107">
    <property type="entry name" value="PROTEIN_KINASE_ATP"/>
    <property type="match status" value="1"/>
</dbReference>